<dbReference type="GO" id="GO:0009279">
    <property type="term" value="C:cell outer membrane"/>
    <property type="evidence" value="ECO:0007669"/>
    <property type="project" value="TreeGrafter"/>
</dbReference>
<gene>
    <name evidence="4" type="ORF">JO391_19495</name>
</gene>
<dbReference type="RefSeq" id="WP_220662062.1">
    <property type="nucleotide sequence ID" value="NZ_CP069370.1"/>
</dbReference>
<feature type="chain" id="PRO_5034729649" evidence="2">
    <location>
        <begin position="23"/>
        <end position="172"/>
    </location>
</feature>
<evidence type="ECO:0000259" key="3">
    <source>
        <dbReference type="Pfam" id="PF03968"/>
    </source>
</evidence>
<organism evidence="4 5">
    <name type="scientific">Neotabrizicola shimadae</name>
    <dbReference type="NCBI Taxonomy" id="2807096"/>
    <lineage>
        <taxon>Bacteria</taxon>
        <taxon>Pseudomonadati</taxon>
        <taxon>Pseudomonadota</taxon>
        <taxon>Alphaproteobacteria</taxon>
        <taxon>Rhodobacterales</taxon>
        <taxon>Paracoccaceae</taxon>
        <taxon>Neotabrizicola</taxon>
    </lineage>
</organism>
<evidence type="ECO:0000256" key="2">
    <source>
        <dbReference type="SAM" id="SignalP"/>
    </source>
</evidence>
<sequence>MTRPLRLALTAAMIALAGMALAQESGQEMKIGTGFKQDPNLPVEITANELTVDQTASTATFTGSVLAVQGDLRLTADEALVEYSQETNAMTRLTATGSVVVTTPTEAAEAARAVYDIAGGKLVMEGGVLLTQGFGAVSGEKLDVDMAAGTARMSGKVRTVFKPGETGGATQP</sequence>
<evidence type="ECO:0000256" key="1">
    <source>
        <dbReference type="ARBA" id="ARBA00022729"/>
    </source>
</evidence>
<evidence type="ECO:0000313" key="4">
    <source>
        <dbReference type="EMBL" id="QYZ69846.1"/>
    </source>
</evidence>
<reference evidence="4" key="1">
    <citation type="submission" date="2021-02" db="EMBL/GenBank/DDBJ databases">
        <title>Rhodobacter shimadae sp. nov., an aerobic anoxygenic phototrophic bacterium isolated from a hot spring.</title>
        <authorList>
            <person name="Muramatsu S."/>
            <person name="Haruta S."/>
            <person name="Hirose S."/>
            <person name="Hanada S."/>
        </authorList>
    </citation>
    <scope>NUCLEOTIDE SEQUENCE</scope>
    <source>
        <strain evidence="4">N10</strain>
    </source>
</reference>
<feature type="domain" description="Organic solvent tolerance-like N-terminal" evidence="3">
    <location>
        <begin position="44"/>
        <end position="149"/>
    </location>
</feature>
<dbReference type="PANTHER" id="PTHR36504:SF1">
    <property type="entry name" value="LIPOPOLYSACCHARIDE EXPORT SYSTEM PROTEIN LPTA"/>
    <property type="match status" value="1"/>
</dbReference>
<dbReference type="Gene3D" id="2.60.450.10">
    <property type="entry name" value="Lipopolysaccharide (LPS) transport protein A like domain"/>
    <property type="match status" value="1"/>
</dbReference>
<accession>A0A8G0ZVW2</accession>
<dbReference type="Proteomes" id="UP000826300">
    <property type="component" value="Chromosome"/>
</dbReference>
<dbReference type="EMBL" id="CP069370">
    <property type="protein sequence ID" value="QYZ69846.1"/>
    <property type="molecule type" value="Genomic_DNA"/>
</dbReference>
<feature type="signal peptide" evidence="2">
    <location>
        <begin position="1"/>
        <end position="22"/>
    </location>
</feature>
<keyword evidence="1 2" id="KW-0732">Signal</keyword>
<dbReference type="GO" id="GO:0030288">
    <property type="term" value="C:outer membrane-bounded periplasmic space"/>
    <property type="evidence" value="ECO:0007669"/>
    <property type="project" value="TreeGrafter"/>
</dbReference>
<dbReference type="KEGG" id="nsm:JO391_19495"/>
<name>A0A8G0ZVW2_9RHOB</name>
<dbReference type="GO" id="GO:0015920">
    <property type="term" value="P:lipopolysaccharide transport"/>
    <property type="evidence" value="ECO:0007669"/>
    <property type="project" value="TreeGrafter"/>
</dbReference>
<evidence type="ECO:0000313" key="5">
    <source>
        <dbReference type="Proteomes" id="UP000826300"/>
    </source>
</evidence>
<keyword evidence="5" id="KW-1185">Reference proteome</keyword>
<dbReference type="InterPro" id="IPR052037">
    <property type="entry name" value="LPS_export_LptA"/>
</dbReference>
<proteinExistence type="predicted"/>
<protein>
    <submittedName>
        <fullName evidence="4">LptA/OstA family protein</fullName>
    </submittedName>
</protein>
<dbReference type="Pfam" id="PF03968">
    <property type="entry name" value="LptD_N"/>
    <property type="match status" value="1"/>
</dbReference>
<dbReference type="InterPro" id="IPR005653">
    <property type="entry name" value="OstA-like_N"/>
</dbReference>
<dbReference type="PANTHER" id="PTHR36504">
    <property type="entry name" value="LIPOPOLYSACCHARIDE EXPORT SYSTEM PROTEIN LPTA"/>
    <property type="match status" value="1"/>
</dbReference>
<dbReference type="AlphaFoldDB" id="A0A8G0ZVW2"/>
<dbReference type="GO" id="GO:0017089">
    <property type="term" value="F:glycolipid transfer activity"/>
    <property type="evidence" value="ECO:0007669"/>
    <property type="project" value="TreeGrafter"/>
</dbReference>